<evidence type="ECO:0000313" key="3">
    <source>
        <dbReference type="Proteomes" id="UP001367508"/>
    </source>
</evidence>
<feature type="region of interest" description="Disordered" evidence="1">
    <location>
        <begin position="105"/>
        <end position="129"/>
    </location>
</feature>
<feature type="region of interest" description="Disordered" evidence="1">
    <location>
        <begin position="254"/>
        <end position="285"/>
    </location>
</feature>
<organism evidence="2 3">
    <name type="scientific">Canavalia gladiata</name>
    <name type="common">Sword bean</name>
    <name type="synonym">Dolichos gladiatus</name>
    <dbReference type="NCBI Taxonomy" id="3824"/>
    <lineage>
        <taxon>Eukaryota</taxon>
        <taxon>Viridiplantae</taxon>
        <taxon>Streptophyta</taxon>
        <taxon>Embryophyta</taxon>
        <taxon>Tracheophyta</taxon>
        <taxon>Spermatophyta</taxon>
        <taxon>Magnoliopsida</taxon>
        <taxon>eudicotyledons</taxon>
        <taxon>Gunneridae</taxon>
        <taxon>Pentapetalae</taxon>
        <taxon>rosids</taxon>
        <taxon>fabids</taxon>
        <taxon>Fabales</taxon>
        <taxon>Fabaceae</taxon>
        <taxon>Papilionoideae</taxon>
        <taxon>50 kb inversion clade</taxon>
        <taxon>NPAAA clade</taxon>
        <taxon>indigoferoid/millettioid clade</taxon>
        <taxon>Phaseoleae</taxon>
        <taxon>Canavalia</taxon>
    </lineage>
</organism>
<proteinExistence type="predicted"/>
<dbReference type="AlphaFoldDB" id="A0AAN9LYM7"/>
<accession>A0AAN9LYM7</accession>
<protein>
    <submittedName>
        <fullName evidence="2">Uncharacterized protein</fullName>
    </submittedName>
</protein>
<evidence type="ECO:0000313" key="2">
    <source>
        <dbReference type="EMBL" id="KAK7344201.1"/>
    </source>
</evidence>
<comment type="caution">
    <text evidence="2">The sequence shown here is derived from an EMBL/GenBank/DDBJ whole genome shotgun (WGS) entry which is preliminary data.</text>
</comment>
<name>A0AAN9LYM7_CANGL</name>
<sequence length="427" mass="47337">MAQFGYTYESFSTFNTSSVRSEAPGHVAKPFSPFVPKTNGNSEGHVIEKKIVPVVSNNPYGNEANYHARPRDEDGWRNHHQTSPVRGSPREVDNFLTKVMNEPNRPVRSIPVTSPRHSPIGGTIRNDNRDGYNVNNYAYGNKEGRNPIGSTIKNDKYDGYNNGTNGYGGDYGNYGNREVHKPIGNPEKKDFYDGYNGNPKGYGGYGDYNKKEGHNPTGSPIRNGYSNGYGDYGVGNGKPTLNNYDDNDYGDYGNHFNNKERPRPAGSGVGPKSSLGWTLAPRKGTQLSEPTDDIYKAIELLKNEADKRNGYVNNGGPKYDNYDYNGNNERRYDGPGPLISRHGPTASQFDKGMDLVNETERLKKIVTGPQSRPVQNRDGSWSNANLNHSSSRPPFITTSIDGRGADTTRYGVINHREAEKKFQGMTL</sequence>
<keyword evidence="3" id="KW-1185">Reference proteome</keyword>
<dbReference type="EMBL" id="JAYMYQ010000003">
    <property type="protein sequence ID" value="KAK7344201.1"/>
    <property type="molecule type" value="Genomic_DNA"/>
</dbReference>
<reference evidence="2 3" key="1">
    <citation type="submission" date="2024-01" db="EMBL/GenBank/DDBJ databases">
        <title>The genomes of 5 underutilized Papilionoideae crops provide insights into root nodulation and disease resistanc.</title>
        <authorList>
            <person name="Jiang F."/>
        </authorList>
    </citation>
    <scope>NUCLEOTIDE SEQUENCE [LARGE SCALE GENOMIC DNA]</scope>
    <source>
        <strain evidence="2">LVBAO_FW01</strain>
        <tissue evidence="2">Leaves</tissue>
    </source>
</reference>
<gene>
    <name evidence="2" type="ORF">VNO77_13552</name>
</gene>
<feature type="region of interest" description="Disordered" evidence="1">
    <location>
        <begin position="68"/>
        <end position="90"/>
    </location>
</feature>
<evidence type="ECO:0000256" key="1">
    <source>
        <dbReference type="SAM" id="MobiDB-lite"/>
    </source>
</evidence>
<feature type="region of interest" description="Disordered" evidence="1">
    <location>
        <begin position="368"/>
        <end position="395"/>
    </location>
</feature>
<dbReference type="Proteomes" id="UP001367508">
    <property type="component" value="Unassembled WGS sequence"/>
</dbReference>